<evidence type="ECO:0000313" key="4">
    <source>
        <dbReference type="Proteomes" id="UP000015523"/>
    </source>
</evidence>
<name>T0J6I9_9SPHN</name>
<dbReference type="Pfam" id="PF13739">
    <property type="entry name" value="PdaC"/>
    <property type="match status" value="1"/>
</dbReference>
<dbReference type="EMBL" id="AUWY01000071">
    <property type="protein sequence ID" value="EQB32457.1"/>
    <property type="molecule type" value="Genomic_DNA"/>
</dbReference>
<dbReference type="eggNOG" id="ENOG5033CW4">
    <property type="taxonomic scope" value="Bacteria"/>
</dbReference>
<evidence type="ECO:0000313" key="3">
    <source>
        <dbReference type="EMBL" id="EQB32457.1"/>
    </source>
</evidence>
<dbReference type="Gene3D" id="3.30.565.40">
    <property type="entry name" value="Fervidobacterium nodosum Rt17-B1 like"/>
    <property type="match status" value="1"/>
</dbReference>
<feature type="chain" id="PRO_5004577888" description="Deacetylase PdaC domain-containing protein" evidence="1">
    <location>
        <begin position="30"/>
        <end position="281"/>
    </location>
</feature>
<organism evidence="3 4">
    <name type="scientific">Sphingobium ummariense RL-3</name>
    <dbReference type="NCBI Taxonomy" id="1346791"/>
    <lineage>
        <taxon>Bacteria</taxon>
        <taxon>Pseudomonadati</taxon>
        <taxon>Pseudomonadota</taxon>
        <taxon>Alphaproteobacteria</taxon>
        <taxon>Sphingomonadales</taxon>
        <taxon>Sphingomonadaceae</taxon>
        <taxon>Sphingobium</taxon>
    </lineage>
</organism>
<dbReference type="OrthoDB" id="4760806at2"/>
<reference evidence="3 4" key="1">
    <citation type="journal article" date="2013" name="Genome Announc.">
        <title>Draft Genome Sequence of Sphingobium ummariense Strain RL-3, a Hexachlorocyclohexane-Degrading Bacterium.</title>
        <authorList>
            <person name="Kohli P."/>
            <person name="Dua A."/>
            <person name="Sangwan N."/>
            <person name="Oldach P."/>
            <person name="Khurana J.P."/>
            <person name="Lal R."/>
        </authorList>
    </citation>
    <scope>NUCLEOTIDE SEQUENCE [LARGE SCALE GENOMIC DNA]</scope>
    <source>
        <strain evidence="3 4">RL-3</strain>
    </source>
</reference>
<keyword evidence="4" id="KW-1185">Reference proteome</keyword>
<comment type="caution">
    <text evidence="3">The sequence shown here is derived from an EMBL/GenBank/DDBJ whole genome shotgun (WGS) entry which is preliminary data.</text>
</comment>
<evidence type="ECO:0000256" key="1">
    <source>
        <dbReference type="SAM" id="SignalP"/>
    </source>
</evidence>
<dbReference type="PROSITE" id="PS51257">
    <property type="entry name" value="PROKAR_LIPOPROTEIN"/>
    <property type="match status" value="1"/>
</dbReference>
<proteinExistence type="predicted"/>
<keyword evidence="1" id="KW-0732">Signal</keyword>
<dbReference type="PATRIC" id="fig|1346791.3.peg.1809"/>
<accession>T0J6I9</accession>
<protein>
    <recommendedName>
        <fullName evidence="2">Deacetylase PdaC domain-containing protein</fullName>
    </recommendedName>
</protein>
<dbReference type="STRING" id="1346791.M529_09430"/>
<evidence type="ECO:0000259" key="2">
    <source>
        <dbReference type="Pfam" id="PF13739"/>
    </source>
</evidence>
<dbReference type="Proteomes" id="UP000015523">
    <property type="component" value="Unassembled WGS sequence"/>
</dbReference>
<feature type="signal peptide" evidence="1">
    <location>
        <begin position="1"/>
        <end position="29"/>
    </location>
</feature>
<dbReference type="InterPro" id="IPR025303">
    <property type="entry name" value="PdaC"/>
</dbReference>
<feature type="domain" description="Deacetylase PdaC" evidence="2">
    <location>
        <begin position="66"/>
        <end position="157"/>
    </location>
</feature>
<gene>
    <name evidence="3" type="ORF">M529_09430</name>
</gene>
<dbReference type="RefSeq" id="WP_021317712.1">
    <property type="nucleotide sequence ID" value="NZ_AUWY01000071.1"/>
</dbReference>
<sequence>MRRSVWGAWAGPLVSAALLLSGCAPSEEAGNDHAAAMNGAAATDFANRMAGHEQPPPPAAKPFAVSEKTGFLEFAYAYPAQAAAVPALASKLAKEMETSKVDALKMARDDSRAAKNAGYPFRPHSLETRWTVAADTPRFLSLRSESYVYTGGAHGMTGYEAILWDKARKRETSFEATMTSAAAFAAAIHDRFCDALDKERAKKRGAPVQRGSDDFSQCIDPMKEVLVPTSSDGKLVDAVTVVIAPYSAGPYAEGSYEVVLPVDAAMRKAIKTEYQDGFAGG</sequence>
<dbReference type="AlphaFoldDB" id="T0J6I9"/>